<comment type="caution">
    <text evidence="2">The sequence shown here is derived from an EMBL/GenBank/DDBJ whole genome shotgun (WGS) entry which is preliminary data.</text>
</comment>
<protein>
    <submittedName>
        <fullName evidence="2">Polymer-forming cytoskeletal protein</fullName>
    </submittedName>
</protein>
<proteinExistence type="inferred from homology"/>
<name>A0A832N3F4_9GAMM</name>
<sequence length="131" mass="13947">MFSSKKRKSSAKIDSLIGQNTLLCGDVEFSGGFHVDGKLKGCVRSVDPESILTLSDQGVIEGDVHVPNIILNGTVIGDVYASERVELASNAKVIGNVYYNLIEMAMGAEVNGNLVHQAEPRESTGEIVDPA</sequence>
<organism evidence="2">
    <name type="scientific">Candidatus Tenderia electrophaga</name>
    <dbReference type="NCBI Taxonomy" id="1748243"/>
    <lineage>
        <taxon>Bacteria</taxon>
        <taxon>Pseudomonadati</taxon>
        <taxon>Pseudomonadota</taxon>
        <taxon>Gammaproteobacteria</taxon>
        <taxon>Candidatus Tenderiales</taxon>
        <taxon>Candidatus Tenderiaceae</taxon>
        <taxon>Candidatus Tenderia</taxon>
    </lineage>
</organism>
<dbReference type="PANTHER" id="PTHR35024">
    <property type="entry name" value="HYPOTHETICAL CYTOSOLIC PROTEIN"/>
    <property type="match status" value="1"/>
</dbReference>
<dbReference type="EMBL" id="DRNF01000248">
    <property type="protein sequence ID" value="HHJ80760.1"/>
    <property type="molecule type" value="Genomic_DNA"/>
</dbReference>
<dbReference type="Proteomes" id="UP000885832">
    <property type="component" value="Unassembled WGS sequence"/>
</dbReference>
<comment type="similarity">
    <text evidence="1">Belongs to the bactofilin family.</text>
</comment>
<evidence type="ECO:0000256" key="1">
    <source>
        <dbReference type="ARBA" id="ARBA00044755"/>
    </source>
</evidence>
<dbReference type="Pfam" id="PF04519">
    <property type="entry name" value="Bactofilin"/>
    <property type="match status" value="1"/>
</dbReference>
<accession>A0A832N3F4</accession>
<dbReference type="PANTHER" id="PTHR35024:SF4">
    <property type="entry name" value="POLYMER-FORMING CYTOSKELETAL PROTEIN"/>
    <property type="match status" value="1"/>
</dbReference>
<evidence type="ECO:0000313" key="2">
    <source>
        <dbReference type="EMBL" id="HHJ80760.1"/>
    </source>
</evidence>
<dbReference type="AlphaFoldDB" id="A0A832N3F4"/>
<reference evidence="2" key="1">
    <citation type="journal article" date="2020" name="mSystems">
        <title>Genome- and Community-Level Interaction Insights into Carbon Utilization and Element Cycling Functions of Hydrothermarchaeota in Hydrothermal Sediment.</title>
        <authorList>
            <person name="Zhou Z."/>
            <person name="Liu Y."/>
            <person name="Xu W."/>
            <person name="Pan J."/>
            <person name="Luo Z.H."/>
            <person name="Li M."/>
        </authorList>
    </citation>
    <scope>NUCLEOTIDE SEQUENCE [LARGE SCALE GENOMIC DNA]</scope>
    <source>
        <strain evidence="2">HyVt-505</strain>
    </source>
</reference>
<gene>
    <name evidence="2" type="ORF">ENJ65_03910</name>
</gene>
<dbReference type="InterPro" id="IPR007607">
    <property type="entry name" value="BacA/B"/>
</dbReference>